<keyword evidence="1" id="KW-0732">Signal</keyword>
<reference evidence="2" key="1">
    <citation type="submission" date="2013-05" db="EMBL/GenBank/DDBJ databases">
        <title>Genome assembly of Cystobacter fuscus DSM 2262.</title>
        <authorList>
            <person name="Sharma G."/>
            <person name="Khatri I."/>
            <person name="Kaur C."/>
            <person name="Mayilraj S."/>
            <person name="Subramanian S."/>
        </authorList>
    </citation>
    <scope>NUCLEOTIDE SEQUENCE [LARGE SCALE GENOMIC DNA]</scope>
    <source>
        <strain evidence="2">DSM 2262</strain>
    </source>
</reference>
<dbReference type="eggNOG" id="ENOG5031DR5">
    <property type="taxonomic scope" value="Bacteria"/>
</dbReference>
<dbReference type="Proteomes" id="UP000011682">
    <property type="component" value="Unassembled WGS sequence"/>
</dbReference>
<dbReference type="AlphaFoldDB" id="S9Q5D8"/>
<sequence length="194" mass="20785">MFPTPKSLLLPVFALALSACGGDMTEATDAASSAEPTVTANQGLTSVTLGRYNMPFYVPPRVAGDADFAGHGPDMDIDFEMELRNGDTELWVGMYVFGQEVGGTTRVEGGVWHKVFTAPSPILSVAPQGVVPTGPEFHYGYRNYGHATKTFQFPQLNPASRLVWQISCVADTDGDEAGSKTGCSSILHEMTITF</sequence>
<proteinExistence type="predicted"/>
<evidence type="ECO:0000313" key="3">
    <source>
        <dbReference type="Proteomes" id="UP000011682"/>
    </source>
</evidence>
<comment type="caution">
    <text evidence="2">The sequence shown here is derived from an EMBL/GenBank/DDBJ whole genome shotgun (WGS) entry which is preliminary data.</text>
</comment>
<dbReference type="PROSITE" id="PS51257">
    <property type="entry name" value="PROKAR_LIPOPROTEIN"/>
    <property type="match status" value="1"/>
</dbReference>
<evidence type="ECO:0008006" key="4">
    <source>
        <dbReference type="Google" id="ProtNLM"/>
    </source>
</evidence>
<evidence type="ECO:0000313" key="2">
    <source>
        <dbReference type="EMBL" id="EPX56539.1"/>
    </source>
</evidence>
<name>S9Q5D8_CYSF2</name>
<gene>
    <name evidence="2" type="ORF">D187_007881</name>
</gene>
<keyword evidence="3" id="KW-1185">Reference proteome</keyword>
<feature type="chain" id="PRO_5004554924" description="Lipoprotein" evidence="1">
    <location>
        <begin position="22"/>
        <end position="194"/>
    </location>
</feature>
<dbReference type="EMBL" id="ANAH02000066">
    <property type="protein sequence ID" value="EPX56539.1"/>
    <property type="molecule type" value="Genomic_DNA"/>
</dbReference>
<dbReference type="OrthoDB" id="3637015at2"/>
<organism evidence="2 3">
    <name type="scientific">Cystobacter fuscus (strain ATCC 25194 / DSM 2262 / NBRC 100088 / M29)</name>
    <dbReference type="NCBI Taxonomy" id="1242864"/>
    <lineage>
        <taxon>Bacteria</taxon>
        <taxon>Pseudomonadati</taxon>
        <taxon>Myxococcota</taxon>
        <taxon>Myxococcia</taxon>
        <taxon>Myxococcales</taxon>
        <taxon>Cystobacterineae</taxon>
        <taxon>Archangiaceae</taxon>
        <taxon>Cystobacter</taxon>
    </lineage>
</organism>
<dbReference type="RefSeq" id="WP_002620842.1">
    <property type="nucleotide sequence ID" value="NZ_ANAH02000066.1"/>
</dbReference>
<evidence type="ECO:0000256" key="1">
    <source>
        <dbReference type="SAM" id="SignalP"/>
    </source>
</evidence>
<feature type="signal peptide" evidence="1">
    <location>
        <begin position="1"/>
        <end position="21"/>
    </location>
</feature>
<protein>
    <recommendedName>
        <fullName evidence="4">Lipoprotein</fullName>
    </recommendedName>
</protein>
<accession>S9Q5D8</accession>